<evidence type="ECO:0000313" key="1">
    <source>
        <dbReference type="EMBL" id="SMP81905.1"/>
    </source>
</evidence>
<sequence>MAPFRECDPMFLFRSRLLHFSFLFLCAALLAFGVAEGWRSPALPGAEAHGDGQGGIYLYRRGALAAYAQPFQVLVDGRTAGFVGNASFLRLPLAPGSHQIQVAPGGLAQVTTLKVQVDAGGRSFYEFVFPTGWNMRPSFEGAAIEERDETQAIAALDGLRRIPVAAGNEMAISGHLPHE</sequence>
<evidence type="ECO:0008006" key="3">
    <source>
        <dbReference type="Google" id="ProtNLM"/>
    </source>
</evidence>
<dbReference type="EMBL" id="FXUL01000050">
    <property type="protein sequence ID" value="SMP81905.1"/>
    <property type="molecule type" value="Genomic_DNA"/>
</dbReference>
<dbReference type="Proteomes" id="UP001158049">
    <property type="component" value="Unassembled WGS sequence"/>
</dbReference>
<proteinExistence type="predicted"/>
<organism evidence="1 2">
    <name type="scientific">Noviherbaspirillum suwonense</name>
    <dbReference type="NCBI Taxonomy" id="1224511"/>
    <lineage>
        <taxon>Bacteria</taxon>
        <taxon>Pseudomonadati</taxon>
        <taxon>Pseudomonadota</taxon>
        <taxon>Betaproteobacteria</taxon>
        <taxon>Burkholderiales</taxon>
        <taxon>Oxalobacteraceae</taxon>
        <taxon>Noviherbaspirillum</taxon>
    </lineage>
</organism>
<comment type="caution">
    <text evidence="1">The sequence shown here is derived from an EMBL/GenBank/DDBJ whole genome shotgun (WGS) entry which is preliminary data.</text>
</comment>
<accession>A0ABY1QXI5</accession>
<name>A0ABY1QXI5_9BURK</name>
<gene>
    <name evidence="1" type="ORF">SAMN06295970_1503</name>
</gene>
<reference evidence="1 2" key="1">
    <citation type="submission" date="2017-05" db="EMBL/GenBank/DDBJ databases">
        <authorList>
            <person name="Varghese N."/>
            <person name="Submissions S."/>
        </authorList>
    </citation>
    <scope>NUCLEOTIDE SEQUENCE [LARGE SCALE GENOMIC DNA]</scope>
    <source>
        <strain evidence="1 2">DSM 26001</strain>
    </source>
</reference>
<evidence type="ECO:0000313" key="2">
    <source>
        <dbReference type="Proteomes" id="UP001158049"/>
    </source>
</evidence>
<protein>
    <recommendedName>
        <fullName evidence="3">DUF2846 domain-containing protein</fullName>
    </recommendedName>
</protein>
<keyword evidence="2" id="KW-1185">Reference proteome</keyword>